<dbReference type="STRING" id="102285.A0A0R3U0U6"/>
<reference evidence="3" key="1">
    <citation type="submission" date="2017-02" db="UniProtKB">
        <authorList>
            <consortium name="WormBaseParasite"/>
        </authorList>
    </citation>
    <scope>IDENTIFICATION</scope>
</reference>
<organism evidence="3">
    <name type="scientific">Rodentolepis nana</name>
    <name type="common">Dwarf tapeworm</name>
    <name type="synonym">Hymenolepis nana</name>
    <dbReference type="NCBI Taxonomy" id="102285"/>
    <lineage>
        <taxon>Eukaryota</taxon>
        <taxon>Metazoa</taxon>
        <taxon>Spiralia</taxon>
        <taxon>Lophotrochozoa</taxon>
        <taxon>Platyhelminthes</taxon>
        <taxon>Cestoda</taxon>
        <taxon>Eucestoda</taxon>
        <taxon>Cyclophyllidea</taxon>
        <taxon>Hymenolepididae</taxon>
        <taxon>Rodentolepis</taxon>
    </lineage>
</organism>
<dbReference type="GO" id="GO:0003887">
    <property type="term" value="F:DNA-directed DNA polymerase activity"/>
    <property type="evidence" value="ECO:0007669"/>
    <property type="project" value="InterPro"/>
</dbReference>
<proteinExistence type="predicted"/>
<dbReference type="AlphaFoldDB" id="A0A0R3U0U6"/>
<evidence type="ECO:0000259" key="2">
    <source>
        <dbReference type="Pfam" id="PF08996"/>
    </source>
</evidence>
<evidence type="ECO:0000313" key="3">
    <source>
        <dbReference type="WBParaSite" id="HNAJ_0001374501-mRNA-1"/>
    </source>
</evidence>
<dbReference type="PANTHER" id="PTHR45861:SF1">
    <property type="entry name" value="DNA POLYMERASE ALPHA CATALYTIC SUBUNIT"/>
    <property type="match status" value="1"/>
</dbReference>
<dbReference type="GO" id="GO:0003688">
    <property type="term" value="F:DNA replication origin binding"/>
    <property type="evidence" value="ECO:0007669"/>
    <property type="project" value="TreeGrafter"/>
</dbReference>
<dbReference type="PANTHER" id="PTHR45861">
    <property type="entry name" value="DNA POLYMERASE ALPHA CATALYTIC SUBUNIT"/>
    <property type="match status" value="1"/>
</dbReference>
<dbReference type="WBParaSite" id="HNAJ_0001374501-mRNA-1">
    <property type="protein sequence ID" value="HNAJ_0001374501-mRNA-1"/>
    <property type="gene ID" value="HNAJ_0001374501"/>
</dbReference>
<dbReference type="GO" id="GO:0006272">
    <property type="term" value="P:leading strand elongation"/>
    <property type="evidence" value="ECO:0007669"/>
    <property type="project" value="TreeGrafter"/>
</dbReference>
<dbReference type="InterPro" id="IPR038256">
    <property type="entry name" value="Pol_alpha_znc_sf"/>
</dbReference>
<dbReference type="GO" id="GO:1902975">
    <property type="term" value="P:mitotic DNA replication initiation"/>
    <property type="evidence" value="ECO:0007669"/>
    <property type="project" value="TreeGrafter"/>
</dbReference>
<name>A0A0R3U0U6_RODNA</name>
<feature type="compositionally biased region" description="Polar residues" evidence="1">
    <location>
        <begin position="174"/>
        <end position="191"/>
    </location>
</feature>
<dbReference type="GO" id="GO:0005658">
    <property type="term" value="C:alpha DNA polymerase:primase complex"/>
    <property type="evidence" value="ECO:0007669"/>
    <property type="project" value="TreeGrafter"/>
</dbReference>
<dbReference type="InterPro" id="IPR015088">
    <property type="entry name" value="Znf_DNA-dir_DNA_pol_B_alpha"/>
</dbReference>
<dbReference type="Gene3D" id="1.10.3200.20">
    <property type="entry name" value="DNA Polymerase alpha, zinc finger"/>
    <property type="match status" value="1"/>
</dbReference>
<dbReference type="GO" id="GO:0003682">
    <property type="term" value="F:chromatin binding"/>
    <property type="evidence" value="ECO:0007669"/>
    <property type="project" value="TreeGrafter"/>
</dbReference>
<sequence length="191" mass="20497">LLSSQRHAAAAINALLLQARAHITAYEVGTLICEDPACALATRTISCPPSTVAGGPSDGSWVSTGAQLQQHQPLCPLCGAGHSVMRPRHSEIQLYRQLLFYRHLLLPPCDGDMKIDRKSSDSEAPSNLLPIVRDTLESGLRHIRRYLDQSAFAMVDLGQIFAGLRVLPSPPPHNSQGIGSTSTVNATSVTI</sequence>
<protein>
    <submittedName>
        <fullName evidence="3">Zf-DNA_Pol domain-containing protein</fullName>
    </submittedName>
</protein>
<dbReference type="GO" id="GO:0003697">
    <property type="term" value="F:single-stranded DNA binding"/>
    <property type="evidence" value="ECO:0007669"/>
    <property type="project" value="TreeGrafter"/>
</dbReference>
<feature type="region of interest" description="Disordered" evidence="1">
    <location>
        <begin position="171"/>
        <end position="191"/>
    </location>
</feature>
<feature type="domain" description="Zinc finger DNA-directed DNA polymerase family B alpha" evidence="2">
    <location>
        <begin position="9"/>
        <end position="161"/>
    </location>
</feature>
<evidence type="ECO:0000256" key="1">
    <source>
        <dbReference type="SAM" id="MobiDB-lite"/>
    </source>
</evidence>
<accession>A0A0R3U0U6</accession>
<dbReference type="GO" id="GO:0006273">
    <property type="term" value="P:lagging strand elongation"/>
    <property type="evidence" value="ECO:0007669"/>
    <property type="project" value="TreeGrafter"/>
</dbReference>
<dbReference type="Pfam" id="PF08996">
    <property type="entry name" value="zf-DNA_Pol"/>
    <property type="match status" value="1"/>
</dbReference>